<dbReference type="AlphaFoldDB" id="A0A396K0N6"/>
<reference evidence="3" key="1">
    <citation type="journal article" date="2018" name="Nat. Plants">
        <title>Whole-genome landscape of Medicago truncatula symbiotic genes.</title>
        <authorList>
            <person name="Pecrix Y."/>
            <person name="Staton S.E."/>
            <person name="Sallet E."/>
            <person name="Lelandais-Briere C."/>
            <person name="Moreau S."/>
            <person name="Carrere S."/>
            <person name="Blein T."/>
            <person name="Jardinaud M.F."/>
            <person name="Latrasse D."/>
            <person name="Zouine M."/>
            <person name="Zahm M."/>
            <person name="Kreplak J."/>
            <person name="Mayjonade B."/>
            <person name="Satge C."/>
            <person name="Perez M."/>
            <person name="Cauet S."/>
            <person name="Marande W."/>
            <person name="Chantry-Darmon C."/>
            <person name="Lopez-Roques C."/>
            <person name="Bouchez O."/>
            <person name="Berard A."/>
            <person name="Debelle F."/>
            <person name="Munos S."/>
            <person name="Bendahmane A."/>
            <person name="Berges H."/>
            <person name="Niebel A."/>
            <person name="Buitink J."/>
            <person name="Frugier F."/>
            <person name="Benhamed M."/>
            <person name="Crespi M."/>
            <person name="Gouzy J."/>
            <person name="Gamas P."/>
        </authorList>
    </citation>
    <scope>NUCLEOTIDE SEQUENCE [LARGE SCALE GENOMIC DNA]</scope>
    <source>
        <strain evidence="3">cv. Jemalong A17</strain>
    </source>
</reference>
<proteinExistence type="predicted"/>
<accession>A0A396K0N6</accession>
<feature type="transmembrane region" description="Helical" evidence="1">
    <location>
        <begin position="12"/>
        <end position="32"/>
    </location>
</feature>
<organism evidence="2 3">
    <name type="scientific">Medicago truncatula</name>
    <name type="common">Barrel medic</name>
    <name type="synonym">Medicago tribuloides</name>
    <dbReference type="NCBI Taxonomy" id="3880"/>
    <lineage>
        <taxon>Eukaryota</taxon>
        <taxon>Viridiplantae</taxon>
        <taxon>Streptophyta</taxon>
        <taxon>Embryophyta</taxon>
        <taxon>Tracheophyta</taxon>
        <taxon>Spermatophyta</taxon>
        <taxon>Magnoliopsida</taxon>
        <taxon>eudicotyledons</taxon>
        <taxon>Gunneridae</taxon>
        <taxon>Pentapetalae</taxon>
        <taxon>rosids</taxon>
        <taxon>fabids</taxon>
        <taxon>Fabales</taxon>
        <taxon>Fabaceae</taxon>
        <taxon>Papilionoideae</taxon>
        <taxon>50 kb inversion clade</taxon>
        <taxon>NPAAA clade</taxon>
        <taxon>Hologalegina</taxon>
        <taxon>IRL clade</taxon>
        <taxon>Trifolieae</taxon>
        <taxon>Medicago</taxon>
    </lineage>
</organism>
<sequence length="50" mass="5465">MLVFLYVAGSGVFGPSFFLAVLFCCESLYLVFCSPSTPYATLLLDCLCLE</sequence>
<evidence type="ECO:0008006" key="4">
    <source>
        <dbReference type="Google" id="ProtNLM"/>
    </source>
</evidence>
<evidence type="ECO:0000313" key="3">
    <source>
        <dbReference type="Proteomes" id="UP000265566"/>
    </source>
</evidence>
<dbReference type="Gramene" id="rna5716">
    <property type="protein sequence ID" value="RHN81645.1"/>
    <property type="gene ID" value="gene5716"/>
</dbReference>
<dbReference type="Proteomes" id="UP000265566">
    <property type="component" value="Chromosome 1"/>
</dbReference>
<gene>
    <name evidence="2" type="ORF">MtrunA17_Chr1g0201401</name>
</gene>
<dbReference type="EMBL" id="PSQE01000001">
    <property type="protein sequence ID" value="RHN81645.1"/>
    <property type="molecule type" value="Genomic_DNA"/>
</dbReference>
<keyword evidence="1" id="KW-1133">Transmembrane helix</keyword>
<evidence type="ECO:0000313" key="2">
    <source>
        <dbReference type="EMBL" id="RHN81645.1"/>
    </source>
</evidence>
<keyword evidence="1" id="KW-0472">Membrane</keyword>
<name>A0A396K0N6_MEDTR</name>
<keyword evidence="1" id="KW-0812">Transmembrane</keyword>
<comment type="caution">
    <text evidence="2">The sequence shown here is derived from an EMBL/GenBank/DDBJ whole genome shotgun (WGS) entry which is preliminary data.</text>
</comment>
<evidence type="ECO:0000256" key="1">
    <source>
        <dbReference type="SAM" id="Phobius"/>
    </source>
</evidence>
<protein>
    <recommendedName>
        <fullName evidence="4">Transmembrane protein</fullName>
    </recommendedName>
</protein>